<sequence length="133" mass="14719">MDDVGVWDTRVADTDCDRLVRVFAALRGRQVAALHSAGQEMSQGLAEVDELLAGAPEFIGYCFYHRDDVERAIAGGGLYIAFGPRDPEVEETEGPAIGRIVVEELTKAGLTTSWDGTFEQRILIESFHWNQTF</sequence>
<protein>
    <recommendedName>
        <fullName evidence="1">DUF6891 domain-containing protein</fullName>
    </recommendedName>
</protein>
<evidence type="ECO:0000313" key="3">
    <source>
        <dbReference type="Proteomes" id="UP000515512"/>
    </source>
</evidence>
<feature type="domain" description="DUF6891" evidence="1">
    <location>
        <begin position="12"/>
        <end position="131"/>
    </location>
</feature>
<accession>A0A7D6VHV3</accession>
<dbReference type="KEGG" id="nhu:H0264_32875"/>
<dbReference type="InterPro" id="IPR054186">
    <property type="entry name" value="DUF6891"/>
</dbReference>
<dbReference type="EMBL" id="CP059399">
    <property type="protein sequence ID" value="QLY29950.1"/>
    <property type="molecule type" value="Genomic_DNA"/>
</dbReference>
<gene>
    <name evidence="2" type="ORF">H0264_32875</name>
</gene>
<name>A0A7D6VHV3_9NOCA</name>
<dbReference type="Proteomes" id="UP000515512">
    <property type="component" value="Chromosome"/>
</dbReference>
<evidence type="ECO:0000259" key="1">
    <source>
        <dbReference type="Pfam" id="PF21831"/>
    </source>
</evidence>
<reference evidence="2 3" key="1">
    <citation type="submission" date="2020-07" db="EMBL/GenBank/DDBJ databases">
        <authorList>
            <person name="Zhuang K."/>
            <person name="Ran Y."/>
        </authorList>
    </citation>
    <scope>NUCLEOTIDE SEQUENCE [LARGE SCALE GENOMIC DNA]</scope>
    <source>
        <strain evidence="2 3">WCH-YHL-001</strain>
    </source>
</reference>
<organism evidence="2 3">
    <name type="scientific">Nocardia huaxiensis</name>
    <dbReference type="NCBI Taxonomy" id="2755382"/>
    <lineage>
        <taxon>Bacteria</taxon>
        <taxon>Bacillati</taxon>
        <taxon>Actinomycetota</taxon>
        <taxon>Actinomycetes</taxon>
        <taxon>Mycobacteriales</taxon>
        <taxon>Nocardiaceae</taxon>
        <taxon>Nocardia</taxon>
    </lineage>
</organism>
<proteinExistence type="predicted"/>
<dbReference type="RefSeq" id="WP_181581150.1">
    <property type="nucleotide sequence ID" value="NZ_CP059399.1"/>
</dbReference>
<keyword evidence="3" id="KW-1185">Reference proteome</keyword>
<evidence type="ECO:0000313" key="2">
    <source>
        <dbReference type="EMBL" id="QLY29950.1"/>
    </source>
</evidence>
<dbReference type="AlphaFoldDB" id="A0A7D6VHV3"/>
<dbReference type="Pfam" id="PF21831">
    <property type="entry name" value="DUF6891"/>
    <property type="match status" value="1"/>
</dbReference>